<feature type="compositionally biased region" description="Basic and acidic residues" evidence="1">
    <location>
        <begin position="61"/>
        <end position="79"/>
    </location>
</feature>
<dbReference type="EMBL" id="JABMIG020000039">
    <property type="protein sequence ID" value="KAL3799438.1"/>
    <property type="molecule type" value="Genomic_DNA"/>
</dbReference>
<feature type="compositionally biased region" description="Acidic residues" evidence="1">
    <location>
        <begin position="109"/>
        <end position="118"/>
    </location>
</feature>
<feature type="compositionally biased region" description="Polar residues" evidence="1">
    <location>
        <begin position="1"/>
        <end position="14"/>
    </location>
</feature>
<sequence length="540" mass="60728">MFGKSPLSSAVAQGSPSVPPPRPFFSDSCLSAVERDECSKTSADEEVLAGYGSSSNNPLEEYVKADASHSNKAEGEGRLTSDASTLGVQEPSAPLQMVDDSAEPRVDPPEDVAIPDDDPQNKVCKVTSGSIIGGIDSRDDLNAIVYDVDKQIGGESPPGEQEENPTYGIPEVVSDPARAKERVISKISCHDSIQPEKVGRSTEIDAKLCDAHSEAAARPTWQKEFDWTKSMVHCESKGPMLICLYSYSFFYRNNNSDQLDQEYGANESKEENKDQEETMNKLVDPQSEISVETEDKENIVQQVVPSPHDGDIEAKESNGESEAVSPMNPEREWFKSLIPVVPLSKEIRQSYYDIHKANYMESAKYMDQHSNLVKYIEDWEHILFQRVHVLYTEYMKHRKNFYHYAKKVGSLKKEMARLQKASGEKHKPVPPKKMEKLKRNVIKLTGARDTHDHSGESLFLFLDEVVNRSWRDMFPLFQRAVKFDQDYSAMQAKQFQRLTGTTELLDLIGRNKSISMSSRLKLLTTLNPEVIYSGEQVLGI</sequence>
<name>A0ABD3QHQ5_9STRA</name>
<accession>A0ABD3QHQ5</accession>
<reference evidence="2 3" key="1">
    <citation type="journal article" date="2020" name="G3 (Bethesda)">
        <title>Improved Reference Genome for Cyclotella cryptica CCMP332, a Model for Cell Wall Morphogenesis, Salinity Adaptation, and Lipid Production in Diatoms (Bacillariophyta).</title>
        <authorList>
            <person name="Roberts W.R."/>
            <person name="Downey K.M."/>
            <person name="Ruck E.C."/>
            <person name="Traller J.C."/>
            <person name="Alverson A.J."/>
        </authorList>
    </citation>
    <scope>NUCLEOTIDE SEQUENCE [LARGE SCALE GENOMIC DNA]</scope>
    <source>
        <strain evidence="2 3">CCMP332</strain>
    </source>
</reference>
<keyword evidence="3" id="KW-1185">Reference proteome</keyword>
<evidence type="ECO:0000256" key="1">
    <source>
        <dbReference type="SAM" id="MobiDB-lite"/>
    </source>
</evidence>
<evidence type="ECO:0000313" key="2">
    <source>
        <dbReference type="EMBL" id="KAL3799438.1"/>
    </source>
</evidence>
<organism evidence="2 3">
    <name type="scientific">Cyclotella cryptica</name>
    <dbReference type="NCBI Taxonomy" id="29204"/>
    <lineage>
        <taxon>Eukaryota</taxon>
        <taxon>Sar</taxon>
        <taxon>Stramenopiles</taxon>
        <taxon>Ochrophyta</taxon>
        <taxon>Bacillariophyta</taxon>
        <taxon>Coscinodiscophyceae</taxon>
        <taxon>Thalassiosirophycidae</taxon>
        <taxon>Stephanodiscales</taxon>
        <taxon>Stephanodiscaceae</taxon>
        <taxon>Cyclotella</taxon>
    </lineage>
</organism>
<gene>
    <name evidence="2" type="ORF">HJC23_013893</name>
</gene>
<feature type="compositionally biased region" description="Basic and acidic residues" evidence="1">
    <location>
        <begin position="33"/>
        <end position="43"/>
    </location>
</feature>
<protein>
    <submittedName>
        <fullName evidence="2">Uncharacterized protein</fullName>
    </submittedName>
</protein>
<dbReference type="SUPFAM" id="SSF103657">
    <property type="entry name" value="BAR/IMD domain-like"/>
    <property type="match status" value="1"/>
</dbReference>
<feature type="compositionally biased region" description="Basic and acidic residues" evidence="1">
    <location>
        <begin position="308"/>
        <end position="318"/>
    </location>
</feature>
<feature type="region of interest" description="Disordered" evidence="1">
    <location>
        <begin position="307"/>
        <end position="327"/>
    </location>
</feature>
<comment type="caution">
    <text evidence="2">The sequence shown here is derived from an EMBL/GenBank/DDBJ whole genome shotgun (WGS) entry which is preliminary data.</text>
</comment>
<evidence type="ECO:0000313" key="3">
    <source>
        <dbReference type="Proteomes" id="UP001516023"/>
    </source>
</evidence>
<dbReference type="AlphaFoldDB" id="A0ABD3QHQ5"/>
<feature type="region of interest" description="Disordered" evidence="1">
    <location>
        <begin position="1"/>
        <end position="122"/>
    </location>
</feature>
<proteinExistence type="predicted"/>
<dbReference type="Proteomes" id="UP001516023">
    <property type="component" value="Unassembled WGS sequence"/>
</dbReference>
<dbReference type="InterPro" id="IPR027267">
    <property type="entry name" value="AH/BAR_dom_sf"/>
</dbReference>